<dbReference type="Proteomes" id="UP000799440">
    <property type="component" value="Unassembled WGS sequence"/>
</dbReference>
<name>A0A6A6VLC3_9PLEO</name>
<feature type="region of interest" description="Disordered" evidence="1">
    <location>
        <begin position="73"/>
        <end position="95"/>
    </location>
</feature>
<accession>A0A6A6VLC3</accession>
<reference evidence="2" key="1">
    <citation type="journal article" date="2020" name="Stud. Mycol.">
        <title>101 Dothideomycetes genomes: a test case for predicting lifestyles and emergence of pathogens.</title>
        <authorList>
            <person name="Haridas S."/>
            <person name="Albert R."/>
            <person name="Binder M."/>
            <person name="Bloem J."/>
            <person name="Labutti K."/>
            <person name="Salamov A."/>
            <person name="Andreopoulos B."/>
            <person name="Baker S."/>
            <person name="Barry K."/>
            <person name="Bills G."/>
            <person name="Bluhm B."/>
            <person name="Cannon C."/>
            <person name="Castanera R."/>
            <person name="Culley D."/>
            <person name="Daum C."/>
            <person name="Ezra D."/>
            <person name="Gonzalez J."/>
            <person name="Henrissat B."/>
            <person name="Kuo A."/>
            <person name="Liang C."/>
            <person name="Lipzen A."/>
            <person name="Lutzoni F."/>
            <person name="Magnuson J."/>
            <person name="Mondo S."/>
            <person name="Nolan M."/>
            <person name="Ohm R."/>
            <person name="Pangilinan J."/>
            <person name="Park H.-J."/>
            <person name="Ramirez L."/>
            <person name="Alfaro M."/>
            <person name="Sun H."/>
            <person name="Tritt A."/>
            <person name="Yoshinaga Y."/>
            <person name="Zwiers L.-H."/>
            <person name="Turgeon B."/>
            <person name="Goodwin S."/>
            <person name="Spatafora J."/>
            <person name="Crous P."/>
            <person name="Grigoriev I."/>
        </authorList>
    </citation>
    <scope>NUCLEOTIDE SEQUENCE</scope>
    <source>
        <strain evidence="2">CBS 119925</strain>
    </source>
</reference>
<proteinExistence type="predicted"/>
<evidence type="ECO:0000313" key="2">
    <source>
        <dbReference type="EMBL" id="KAF2750524.1"/>
    </source>
</evidence>
<organism evidence="2 3">
    <name type="scientific">Sporormia fimetaria CBS 119925</name>
    <dbReference type="NCBI Taxonomy" id="1340428"/>
    <lineage>
        <taxon>Eukaryota</taxon>
        <taxon>Fungi</taxon>
        <taxon>Dikarya</taxon>
        <taxon>Ascomycota</taxon>
        <taxon>Pezizomycotina</taxon>
        <taxon>Dothideomycetes</taxon>
        <taxon>Pleosporomycetidae</taxon>
        <taxon>Pleosporales</taxon>
        <taxon>Sporormiaceae</taxon>
        <taxon>Sporormia</taxon>
    </lineage>
</organism>
<keyword evidence="3" id="KW-1185">Reference proteome</keyword>
<evidence type="ECO:0000313" key="3">
    <source>
        <dbReference type="Proteomes" id="UP000799440"/>
    </source>
</evidence>
<protein>
    <submittedName>
        <fullName evidence="2">Uncharacterized protein</fullName>
    </submittedName>
</protein>
<dbReference type="OrthoDB" id="3886346at2759"/>
<gene>
    <name evidence="2" type="ORF">M011DRAFT_396980</name>
</gene>
<feature type="compositionally biased region" description="Polar residues" evidence="1">
    <location>
        <begin position="73"/>
        <end position="87"/>
    </location>
</feature>
<evidence type="ECO:0000256" key="1">
    <source>
        <dbReference type="SAM" id="MobiDB-lite"/>
    </source>
</evidence>
<dbReference type="EMBL" id="MU006564">
    <property type="protein sequence ID" value="KAF2750524.1"/>
    <property type="molecule type" value="Genomic_DNA"/>
</dbReference>
<sequence>MVSVHYDGQLQKQFEVLVRGIGTARNLLRKGKMAAKAQELAELAGSEDDEESDDDIQNHIRAKIEFRRRTGLSTMRAPQTMRTSEPPSTDVRPPESLFNSTDKLLEQTQVFCERAAHRVLREGECQKELASMRTNFQEVLEIATREAAKHRAHRKDNELKRKSAEVLKELAVVTVVTHEAKPAAPVIRSIQPMSTTNGLEIEIDDDDGDDNFVLPPIRLTSRA</sequence>
<dbReference type="AlphaFoldDB" id="A0A6A6VLC3"/>